<accession>A0A4P7SPK5</accession>
<dbReference type="InterPro" id="IPR037523">
    <property type="entry name" value="VOC_core"/>
</dbReference>
<dbReference type="AlphaFoldDB" id="A0A4P7SPK5"/>
<gene>
    <name evidence="2" type="ORF">E5225_06295</name>
</gene>
<evidence type="ECO:0000259" key="1">
    <source>
        <dbReference type="PROSITE" id="PS51819"/>
    </source>
</evidence>
<dbReference type="PANTHER" id="PTHR36503">
    <property type="entry name" value="BLR2520 PROTEIN"/>
    <property type="match status" value="1"/>
</dbReference>
<keyword evidence="3" id="KW-1185">Reference proteome</keyword>
<evidence type="ECO:0000313" key="3">
    <source>
        <dbReference type="Proteomes" id="UP000296469"/>
    </source>
</evidence>
<dbReference type="PROSITE" id="PS51819">
    <property type="entry name" value="VOC"/>
    <property type="match status" value="1"/>
</dbReference>
<dbReference type="Pfam" id="PF00903">
    <property type="entry name" value="Glyoxalase"/>
    <property type="match status" value="1"/>
</dbReference>
<reference evidence="2 3" key="1">
    <citation type="submission" date="2019-04" db="EMBL/GenBank/DDBJ databases">
        <title>Isolation and identification of Cellulomonas shaoxiangyii sp. Nov. isolated from feces of the Tibetan antelopes (Pantholops hodgsonii) in the Qinghai-Tibet plateau of China.</title>
        <authorList>
            <person name="Tian Z."/>
        </authorList>
    </citation>
    <scope>NUCLEOTIDE SEQUENCE [LARGE SCALE GENOMIC DNA]</scope>
    <source>
        <strain evidence="2 3">Z28</strain>
    </source>
</reference>
<dbReference type="PANTHER" id="PTHR36503:SF2">
    <property type="entry name" value="BLR2408 PROTEIN"/>
    <property type="match status" value="1"/>
</dbReference>
<dbReference type="Gene3D" id="3.10.180.10">
    <property type="entry name" value="2,3-Dihydroxybiphenyl 1,2-Dioxygenase, domain 1"/>
    <property type="match status" value="1"/>
</dbReference>
<dbReference type="SUPFAM" id="SSF54593">
    <property type="entry name" value="Glyoxalase/Bleomycin resistance protein/Dihydroxybiphenyl dioxygenase"/>
    <property type="match status" value="1"/>
</dbReference>
<dbReference type="KEGG" id="celz:E5225_06295"/>
<dbReference type="RefSeq" id="WP_135974546.1">
    <property type="nucleotide sequence ID" value="NZ_CP039291.1"/>
</dbReference>
<dbReference type="Proteomes" id="UP000296469">
    <property type="component" value="Chromosome"/>
</dbReference>
<sequence length="129" mass="14014">MIFVNLPVSDLATARAFYEGLGFAVNDMFSDEHVVSVVVSDTIVVMLLDQERFASFTPLPVADARTSTQVLHCLSAASRTEVDAFVQHALAAGGTEFRATQDEGPMYGRSVADPDGHVWEILHMDLVEA</sequence>
<proteinExistence type="predicted"/>
<protein>
    <submittedName>
        <fullName evidence="2">Glyoxalase</fullName>
    </submittedName>
</protein>
<name>A0A4P7SPK5_9CELL</name>
<dbReference type="EMBL" id="CP039291">
    <property type="protein sequence ID" value="QCB95236.1"/>
    <property type="molecule type" value="Genomic_DNA"/>
</dbReference>
<dbReference type="InterPro" id="IPR029068">
    <property type="entry name" value="Glyas_Bleomycin-R_OHBP_Dase"/>
</dbReference>
<dbReference type="OrthoDB" id="4265398at2"/>
<dbReference type="InterPro" id="IPR004360">
    <property type="entry name" value="Glyas_Fos-R_dOase_dom"/>
</dbReference>
<evidence type="ECO:0000313" key="2">
    <source>
        <dbReference type="EMBL" id="QCB95236.1"/>
    </source>
</evidence>
<organism evidence="2 3">
    <name type="scientific">Cellulomonas shaoxiangyii</name>
    <dbReference type="NCBI Taxonomy" id="2566013"/>
    <lineage>
        <taxon>Bacteria</taxon>
        <taxon>Bacillati</taxon>
        <taxon>Actinomycetota</taxon>
        <taxon>Actinomycetes</taxon>
        <taxon>Micrococcales</taxon>
        <taxon>Cellulomonadaceae</taxon>
        <taxon>Cellulomonas</taxon>
    </lineage>
</organism>
<feature type="domain" description="VOC" evidence="1">
    <location>
        <begin position="1"/>
        <end position="124"/>
    </location>
</feature>